<evidence type="ECO:0000313" key="3">
    <source>
        <dbReference type="Proteomes" id="UP000294902"/>
    </source>
</evidence>
<name>A0A4V2V0M5_9FIRM</name>
<proteinExistence type="predicted"/>
<evidence type="ECO:0000256" key="1">
    <source>
        <dbReference type="SAM" id="Phobius"/>
    </source>
</evidence>
<dbReference type="Proteomes" id="UP000294902">
    <property type="component" value="Unassembled WGS sequence"/>
</dbReference>
<evidence type="ECO:0008006" key="4">
    <source>
        <dbReference type="Google" id="ProtNLM"/>
    </source>
</evidence>
<feature type="transmembrane region" description="Helical" evidence="1">
    <location>
        <begin position="21"/>
        <end position="40"/>
    </location>
</feature>
<dbReference type="OrthoDB" id="3035618at2"/>
<gene>
    <name evidence="2" type="ORF">EDC18_101195</name>
</gene>
<comment type="caution">
    <text evidence="2">The sequence shown here is derived from an EMBL/GenBank/DDBJ whole genome shotgun (WGS) entry which is preliminary data.</text>
</comment>
<keyword evidence="1" id="KW-0472">Membrane</keyword>
<evidence type="ECO:0000313" key="2">
    <source>
        <dbReference type="EMBL" id="TCT16899.1"/>
    </source>
</evidence>
<reference evidence="2 3" key="1">
    <citation type="submission" date="2019-03" db="EMBL/GenBank/DDBJ databases">
        <title>Genomic Encyclopedia of Type Strains, Phase IV (KMG-IV): sequencing the most valuable type-strain genomes for metagenomic binning, comparative biology and taxonomic classification.</title>
        <authorList>
            <person name="Goeker M."/>
        </authorList>
    </citation>
    <scope>NUCLEOTIDE SEQUENCE [LARGE SCALE GENOMIC DNA]</scope>
    <source>
        <strain evidence="2 3">DSM 24629</strain>
    </source>
</reference>
<dbReference type="EMBL" id="SMAL01000001">
    <property type="protein sequence ID" value="TCT16899.1"/>
    <property type="molecule type" value="Genomic_DNA"/>
</dbReference>
<accession>A0A4V2V0M5</accession>
<organism evidence="2 3">
    <name type="scientific">Natranaerovirga pectinivora</name>
    <dbReference type="NCBI Taxonomy" id="682400"/>
    <lineage>
        <taxon>Bacteria</taxon>
        <taxon>Bacillati</taxon>
        <taxon>Bacillota</taxon>
        <taxon>Clostridia</taxon>
        <taxon>Lachnospirales</taxon>
        <taxon>Natranaerovirgaceae</taxon>
        <taxon>Natranaerovirga</taxon>
    </lineage>
</organism>
<keyword evidence="1" id="KW-0812">Transmembrane</keyword>
<keyword evidence="3" id="KW-1185">Reference proteome</keyword>
<dbReference type="AlphaFoldDB" id="A0A4V2V0M5"/>
<protein>
    <recommendedName>
        <fullName evidence="4">Type 4 fimbrial biogenesis protein PilX N-terminal domain-containing protein</fullName>
    </recommendedName>
</protein>
<keyword evidence="1" id="KW-1133">Transmembrane helix</keyword>
<dbReference type="RefSeq" id="WP_132249346.1">
    <property type="nucleotide sequence ID" value="NZ_SMAL01000001.1"/>
</dbReference>
<sequence>MSMKKKALNVLRSRDGAVLPIILMTFMVLMILISSVIILFSNNLRQTKRQEEMVKAHYIALSGIELAMAALLQEGIIGGAEDTLLYSQFGSHIPLANTPELEDTLTLDNGEVLIKIRAIDTGERWVEIRSKGTLVNMDATRIIRLRFLVHNPEVQRWDPN</sequence>